<dbReference type="eggNOG" id="KOG1338">
    <property type="taxonomic scope" value="Eukaryota"/>
</dbReference>
<dbReference type="InterPro" id="IPR036464">
    <property type="entry name" value="Rubisco_LSMT_subst-bd_sf"/>
</dbReference>
<organism evidence="6 7">
    <name type="scientific">Exserohilum turcicum (strain 28A)</name>
    <name type="common">Northern leaf blight fungus</name>
    <name type="synonym">Setosphaeria turcica</name>
    <dbReference type="NCBI Taxonomy" id="671987"/>
    <lineage>
        <taxon>Eukaryota</taxon>
        <taxon>Fungi</taxon>
        <taxon>Dikarya</taxon>
        <taxon>Ascomycota</taxon>
        <taxon>Pezizomycotina</taxon>
        <taxon>Dothideomycetes</taxon>
        <taxon>Pleosporomycetidae</taxon>
        <taxon>Pleosporales</taxon>
        <taxon>Pleosporineae</taxon>
        <taxon>Pleosporaceae</taxon>
        <taxon>Exserohilum</taxon>
    </lineage>
</organism>
<dbReference type="Proteomes" id="UP000016935">
    <property type="component" value="Unassembled WGS sequence"/>
</dbReference>
<feature type="domain" description="SET" evidence="5">
    <location>
        <begin position="24"/>
        <end position="268"/>
    </location>
</feature>
<dbReference type="PANTHER" id="PTHR13271:SF34">
    <property type="entry name" value="N-LYSINE METHYLTRANSFERASE SETD6"/>
    <property type="match status" value="1"/>
</dbReference>
<dbReference type="AlphaFoldDB" id="R0KNK4"/>
<dbReference type="InterPro" id="IPR001214">
    <property type="entry name" value="SET_dom"/>
</dbReference>
<dbReference type="Gene3D" id="3.90.1410.10">
    <property type="entry name" value="set domain protein methyltransferase, domain 1"/>
    <property type="match status" value="1"/>
</dbReference>
<keyword evidence="7" id="KW-1185">Reference proteome</keyword>
<dbReference type="PROSITE" id="PS50280">
    <property type="entry name" value="SET"/>
    <property type="match status" value="1"/>
</dbReference>
<dbReference type="SUPFAM" id="SSF81822">
    <property type="entry name" value="RuBisCo LSMT C-terminal, substrate-binding domain"/>
    <property type="match status" value="1"/>
</dbReference>
<sequence>MADFDGASQAFLAWLKKTGAQISAKIQLQDLRARDAGRGVVATQDIAEHELLFSIPRTSILSVENSILSTEIPAATFSLLGPWLSLILGMLYEHHNGSASNWAPYFAVLPTDFDTLMFWTEDELAELQGSAVVSKIGKDGADQVFTEQLLPVIEEFADVIFSGDERAKDKAKEMRAPENVKLMHKMGSLIMAYAFDVEPAVSDKEVDDEGFAEEDEDDALPKGMVPMADMLNADADRCNARLFYEKDCLEMKALKPIRAGEEIFNDYGSLPRSDLLRRYGYVADNYAQYDVVEISAELVSQTLASEGLWREERVEYLDEEEVVDTGYDIAASTPFTVQESFSPELIILVESMLLPQEEFERLKSKGKLPKPEKITAKGAEVLHKIVQNRIAQYPTSLEQDLQISAQMPPAQTTDRKQRRIAMARAVRIGEKKLLEQAEEALADKIARDGGVAAKRAREVDEEGDVEMGGTGKKHRV</sequence>
<dbReference type="EMBL" id="KB908515">
    <property type="protein sequence ID" value="EOA89497.1"/>
    <property type="molecule type" value="Genomic_DNA"/>
</dbReference>
<dbReference type="GeneID" id="19395091"/>
<evidence type="ECO:0000256" key="3">
    <source>
        <dbReference type="ARBA" id="ARBA00022691"/>
    </source>
</evidence>
<reference evidence="6 7" key="1">
    <citation type="journal article" date="2012" name="PLoS Pathog.">
        <title>Diverse lifestyles and strategies of plant pathogenesis encoded in the genomes of eighteen Dothideomycetes fungi.</title>
        <authorList>
            <person name="Ohm R.A."/>
            <person name="Feau N."/>
            <person name="Henrissat B."/>
            <person name="Schoch C.L."/>
            <person name="Horwitz B.A."/>
            <person name="Barry K.W."/>
            <person name="Condon B.J."/>
            <person name="Copeland A.C."/>
            <person name="Dhillon B."/>
            <person name="Glaser F."/>
            <person name="Hesse C.N."/>
            <person name="Kosti I."/>
            <person name="LaButti K."/>
            <person name="Lindquist E.A."/>
            <person name="Lucas S."/>
            <person name="Salamov A.A."/>
            <person name="Bradshaw R.E."/>
            <person name="Ciuffetti L."/>
            <person name="Hamelin R.C."/>
            <person name="Kema G.H.J."/>
            <person name="Lawrence C."/>
            <person name="Scott J.A."/>
            <person name="Spatafora J.W."/>
            <person name="Turgeon B.G."/>
            <person name="de Wit P.J.G.M."/>
            <person name="Zhong S."/>
            <person name="Goodwin S.B."/>
            <person name="Grigoriev I.V."/>
        </authorList>
    </citation>
    <scope>NUCLEOTIDE SEQUENCE [LARGE SCALE GENOMIC DNA]</scope>
    <source>
        <strain evidence="7">28A</strain>
    </source>
</reference>
<dbReference type="STRING" id="671987.R0KNK4"/>
<keyword evidence="2" id="KW-0808">Transferase</keyword>
<evidence type="ECO:0000256" key="2">
    <source>
        <dbReference type="ARBA" id="ARBA00022679"/>
    </source>
</evidence>
<evidence type="ECO:0000313" key="6">
    <source>
        <dbReference type="EMBL" id="EOA89497.1"/>
    </source>
</evidence>
<dbReference type="InterPro" id="IPR050600">
    <property type="entry name" value="SETD3_SETD6_MTase"/>
</dbReference>
<feature type="region of interest" description="Disordered" evidence="4">
    <location>
        <begin position="451"/>
        <end position="476"/>
    </location>
</feature>
<proteinExistence type="predicted"/>
<name>R0KNK4_EXST2</name>
<protein>
    <recommendedName>
        <fullName evidence="5">SET domain-containing protein</fullName>
    </recommendedName>
</protein>
<dbReference type="InterPro" id="IPR015353">
    <property type="entry name" value="Rubisco_LSMT_subst-bd"/>
</dbReference>
<evidence type="ECO:0000256" key="4">
    <source>
        <dbReference type="SAM" id="MobiDB-lite"/>
    </source>
</evidence>
<dbReference type="RefSeq" id="XP_008023259.1">
    <property type="nucleotide sequence ID" value="XM_008025068.1"/>
</dbReference>
<evidence type="ECO:0000259" key="5">
    <source>
        <dbReference type="PROSITE" id="PS50280"/>
    </source>
</evidence>
<dbReference type="InterPro" id="IPR044430">
    <property type="entry name" value="SETD6_SET"/>
</dbReference>
<accession>R0KNK4</accession>
<keyword evidence="1" id="KW-0489">Methyltransferase</keyword>
<dbReference type="PANTHER" id="PTHR13271">
    <property type="entry name" value="UNCHARACTERIZED PUTATIVE METHYLTRANSFERASE"/>
    <property type="match status" value="1"/>
</dbReference>
<reference evidence="6 7" key="2">
    <citation type="journal article" date="2013" name="PLoS Genet.">
        <title>Comparative genome structure, secondary metabolite, and effector coding capacity across Cochliobolus pathogens.</title>
        <authorList>
            <person name="Condon B.J."/>
            <person name="Leng Y."/>
            <person name="Wu D."/>
            <person name="Bushley K.E."/>
            <person name="Ohm R.A."/>
            <person name="Otillar R."/>
            <person name="Martin J."/>
            <person name="Schackwitz W."/>
            <person name="Grimwood J."/>
            <person name="MohdZainudin N."/>
            <person name="Xue C."/>
            <person name="Wang R."/>
            <person name="Manning V.A."/>
            <person name="Dhillon B."/>
            <person name="Tu Z.J."/>
            <person name="Steffenson B.J."/>
            <person name="Salamov A."/>
            <person name="Sun H."/>
            <person name="Lowry S."/>
            <person name="LaButti K."/>
            <person name="Han J."/>
            <person name="Copeland A."/>
            <person name="Lindquist E."/>
            <person name="Barry K."/>
            <person name="Schmutz J."/>
            <person name="Baker S.E."/>
            <person name="Ciuffetti L.M."/>
            <person name="Grigoriev I.V."/>
            <person name="Zhong S."/>
            <person name="Turgeon B.G."/>
        </authorList>
    </citation>
    <scope>NUCLEOTIDE SEQUENCE [LARGE SCALE GENOMIC DNA]</scope>
    <source>
        <strain evidence="7">28A</strain>
    </source>
</reference>
<dbReference type="SUPFAM" id="SSF82199">
    <property type="entry name" value="SET domain"/>
    <property type="match status" value="1"/>
</dbReference>
<evidence type="ECO:0000313" key="7">
    <source>
        <dbReference type="Proteomes" id="UP000016935"/>
    </source>
</evidence>
<dbReference type="GO" id="GO:0016279">
    <property type="term" value="F:protein-lysine N-methyltransferase activity"/>
    <property type="evidence" value="ECO:0007669"/>
    <property type="project" value="InterPro"/>
</dbReference>
<gene>
    <name evidence="6" type="ORF">SETTUDRAFT_105236</name>
</gene>
<dbReference type="GO" id="GO:0032259">
    <property type="term" value="P:methylation"/>
    <property type="evidence" value="ECO:0007669"/>
    <property type="project" value="UniProtKB-KW"/>
</dbReference>
<dbReference type="Pfam" id="PF00856">
    <property type="entry name" value="SET"/>
    <property type="match status" value="1"/>
</dbReference>
<dbReference type="Pfam" id="PF09273">
    <property type="entry name" value="Rubis-subs-bind"/>
    <property type="match status" value="1"/>
</dbReference>
<dbReference type="Gene3D" id="3.90.1420.10">
    <property type="entry name" value="Rubisco LSMT, substrate-binding domain"/>
    <property type="match status" value="1"/>
</dbReference>
<dbReference type="CDD" id="cd19178">
    <property type="entry name" value="SET_SETD6"/>
    <property type="match status" value="1"/>
</dbReference>
<dbReference type="InterPro" id="IPR046341">
    <property type="entry name" value="SET_dom_sf"/>
</dbReference>
<dbReference type="FunFam" id="3.90.1410.10:FF:000007">
    <property type="entry name" value="Ribosomal lysine N-methyltransferase 4"/>
    <property type="match status" value="1"/>
</dbReference>
<keyword evidence="3" id="KW-0949">S-adenosyl-L-methionine</keyword>
<evidence type="ECO:0000256" key="1">
    <source>
        <dbReference type="ARBA" id="ARBA00022603"/>
    </source>
</evidence>
<dbReference type="OrthoDB" id="341421at2759"/>
<dbReference type="GO" id="GO:0005634">
    <property type="term" value="C:nucleus"/>
    <property type="evidence" value="ECO:0007669"/>
    <property type="project" value="TreeGrafter"/>
</dbReference>
<dbReference type="HOGENOM" id="CLU_017135_0_0_1"/>